<dbReference type="AlphaFoldDB" id="A0AA96GK09"/>
<feature type="modified residue" description="4-aspartylphosphate" evidence="1">
    <location>
        <position position="77"/>
    </location>
</feature>
<evidence type="ECO:0000313" key="4">
    <source>
        <dbReference type="Proteomes" id="UP001302494"/>
    </source>
</evidence>
<protein>
    <submittedName>
        <fullName evidence="3">Response regulator</fullName>
    </submittedName>
</protein>
<dbReference type="RefSeq" id="WP_312744313.1">
    <property type="nucleotide sequence ID" value="NZ_CP116968.1"/>
</dbReference>
<feature type="domain" description="Response regulatory" evidence="2">
    <location>
        <begin position="28"/>
        <end position="104"/>
    </location>
</feature>
<dbReference type="CDD" id="cd00156">
    <property type="entry name" value="REC"/>
    <property type="match status" value="1"/>
</dbReference>
<dbReference type="SUPFAM" id="SSF52172">
    <property type="entry name" value="CheY-like"/>
    <property type="match status" value="1"/>
</dbReference>
<dbReference type="PROSITE" id="PS50110">
    <property type="entry name" value="RESPONSE_REGULATORY"/>
    <property type="match status" value="1"/>
</dbReference>
<evidence type="ECO:0000259" key="2">
    <source>
        <dbReference type="PROSITE" id="PS50110"/>
    </source>
</evidence>
<organism evidence="3 4">
    <name type="scientific">Candidatus Nitrospira neomarina</name>
    <dbReference type="NCBI Taxonomy" id="3020899"/>
    <lineage>
        <taxon>Bacteria</taxon>
        <taxon>Pseudomonadati</taxon>
        <taxon>Nitrospirota</taxon>
        <taxon>Nitrospiria</taxon>
        <taxon>Nitrospirales</taxon>
        <taxon>Nitrospiraceae</taxon>
        <taxon>Nitrospira</taxon>
    </lineage>
</organism>
<sequence length="104" mass="11327">MENPGTNTPDSTHDSVIDSLHDGKTRAAILVVEDDPSVAELLNSVLKESGYHVCVGEKWTGRPGLGMNYTVDGILLDMHMPLMSGRTMLDEFRALPSLMGISRN</sequence>
<dbReference type="Proteomes" id="UP001302494">
    <property type="component" value="Chromosome"/>
</dbReference>
<keyword evidence="1" id="KW-0597">Phosphoprotein</keyword>
<dbReference type="Gene3D" id="3.40.50.2300">
    <property type="match status" value="1"/>
</dbReference>
<keyword evidence="4" id="KW-1185">Reference proteome</keyword>
<dbReference type="KEGG" id="nneo:PQG83_18780"/>
<dbReference type="EMBL" id="CP116968">
    <property type="protein sequence ID" value="WNM61765.1"/>
    <property type="molecule type" value="Genomic_DNA"/>
</dbReference>
<accession>A0AA96GK09</accession>
<dbReference type="InterPro" id="IPR011006">
    <property type="entry name" value="CheY-like_superfamily"/>
</dbReference>
<name>A0AA96GK09_9BACT</name>
<dbReference type="GO" id="GO:0000160">
    <property type="term" value="P:phosphorelay signal transduction system"/>
    <property type="evidence" value="ECO:0007669"/>
    <property type="project" value="InterPro"/>
</dbReference>
<gene>
    <name evidence="3" type="ORF">PQG83_18780</name>
</gene>
<dbReference type="Pfam" id="PF00072">
    <property type="entry name" value="Response_reg"/>
    <property type="match status" value="1"/>
</dbReference>
<dbReference type="InterPro" id="IPR001789">
    <property type="entry name" value="Sig_transdc_resp-reg_receiver"/>
</dbReference>
<evidence type="ECO:0000256" key="1">
    <source>
        <dbReference type="PROSITE-ProRule" id="PRU00169"/>
    </source>
</evidence>
<reference evidence="3 4" key="1">
    <citation type="submission" date="2023-01" db="EMBL/GenBank/DDBJ databases">
        <title>Cultivation and genomic characterization of new, ubiquitous marine nitrite-oxidizing bacteria from the Nitrospirales.</title>
        <authorList>
            <person name="Mueller A.J."/>
            <person name="Daebeler A."/>
            <person name="Herbold C.W."/>
            <person name="Kirkegaard R.H."/>
            <person name="Daims H."/>
        </authorList>
    </citation>
    <scope>NUCLEOTIDE SEQUENCE [LARGE SCALE GENOMIC DNA]</scope>
    <source>
        <strain evidence="3 4">DK</strain>
    </source>
</reference>
<evidence type="ECO:0000313" key="3">
    <source>
        <dbReference type="EMBL" id="WNM61765.1"/>
    </source>
</evidence>
<proteinExistence type="predicted"/>